<dbReference type="AlphaFoldDB" id="A0A486SZB5"/>
<name>A0A486SZB5_KLEPN</name>
<reference evidence="1" key="1">
    <citation type="submission" date="2019-03" db="EMBL/GenBank/DDBJ databases">
        <authorList>
            <consortium name="Pathogen Informatics"/>
        </authorList>
    </citation>
    <scope>NUCLEOTIDE SEQUENCE</scope>
    <source>
        <strain evidence="1">5012STDY7626443</strain>
    </source>
</reference>
<evidence type="ECO:0000313" key="1">
    <source>
        <dbReference type="EMBL" id="VGM19555.1"/>
    </source>
</evidence>
<accession>A0A486SZB5</accession>
<sequence length="39" mass="4186">MHAFIFLVLMTPSSGGGIWDVTPMPNIGVQRQTGTGLRV</sequence>
<organism evidence="1">
    <name type="scientific">Klebsiella pneumoniae</name>
    <dbReference type="NCBI Taxonomy" id="573"/>
    <lineage>
        <taxon>Bacteria</taxon>
        <taxon>Pseudomonadati</taxon>
        <taxon>Pseudomonadota</taxon>
        <taxon>Gammaproteobacteria</taxon>
        <taxon>Enterobacterales</taxon>
        <taxon>Enterobacteriaceae</taxon>
        <taxon>Klebsiella/Raoultella group</taxon>
        <taxon>Klebsiella</taxon>
        <taxon>Klebsiella pneumoniae complex</taxon>
    </lineage>
</organism>
<proteinExistence type="predicted"/>
<dbReference type="EMBL" id="CAAHCW010000031">
    <property type="protein sequence ID" value="VGM19555.1"/>
    <property type="molecule type" value="Genomic_DNA"/>
</dbReference>
<gene>
    <name evidence="1" type="ORF">SAMEA4873645_05336</name>
</gene>
<protein>
    <submittedName>
        <fullName evidence="1">Uncharacterized protein</fullName>
    </submittedName>
</protein>